<protein>
    <submittedName>
        <fullName evidence="3">Cytotoxic and regulatory T cell protein</fullName>
    </submittedName>
</protein>
<dbReference type="GO" id="GO:0005102">
    <property type="term" value="F:signaling receptor binding"/>
    <property type="evidence" value="ECO:0007669"/>
    <property type="project" value="TreeGrafter"/>
</dbReference>
<feature type="region of interest" description="Disordered" evidence="1">
    <location>
        <begin position="1"/>
        <end position="78"/>
    </location>
</feature>
<feature type="compositionally biased region" description="Polar residues" evidence="1">
    <location>
        <begin position="39"/>
        <end position="78"/>
    </location>
</feature>
<keyword evidence="2" id="KW-1133">Transmembrane helix</keyword>
<evidence type="ECO:0000256" key="2">
    <source>
        <dbReference type="SAM" id="Phobius"/>
    </source>
</evidence>
<evidence type="ECO:0000256" key="1">
    <source>
        <dbReference type="SAM" id="MobiDB-lite"/>
    </source>
</evidence>
<feature type="transmembrane region" description="Helical" evidence="2">
    <location>
        <begin position="121"/>
        <end position="144"/>
    </location>
</feature>
<dbReference type="GO" id="GO:0002860">
    <property type="term" value="P:positive regulation of natural killer cell mediated cytotoxicity directed against tumor cell target"/>
    <property type="evidence" value="ECO:0007669"/>
    <property type="project" value="TreeGrafter"/>
</dbReference>
<sequence>TTTSPTTQPQGSTEVPRTTTGWFRPGRTTRYLTTRDVNRPSSESSIKLSTVPSNEPETVLTTTKPPLNPDTSTGSHLSTHGWTFVSETTEEIISYNQPEGNRTGSGNNSNMQKGTEGNSSLLVFLVTCLIAGLLVVVIFFAINLTRAHIAWKRENEESDQSEESSKSKSSQEDKNPQGQRRRGIFNTAFTQYVVETPTAITSVINTS</sequence>
<dbReference type="InterPro" id="IPR053096">
    <property type="entry name" value="CRTAM"/>
</dbReference>
<evidence type="ECO:0000313" key="3">
    <source>
        <dbReference type="EMBL" id="AEA39700.1"/>
    </source>
</evidence>
<reference evidence="3" key="1">
    <citation type="submission" date="2010-03" db="EMBL/GenBank/DDBJ databases">
        <title>Definition of the antibody to resist a fatal pathogen challenge in a bony fish highlights a life vest in the immune system in early vertebrates.</title>
        <authorList>
            <person name="Jiang Y.N."/>
            <person name="Xia C."/>
        </authorList>
    </citation>
    <scope>NUCLEOTIDE SEQUENCE</scope>
</reference>
<keyword evidence="2" id="KW-0472">Membrane</keyword>
<proteinExistence type="evidence at transcript level"/>
<keyword evidence="2" id="KW-0812">Transmembrane</keyword>
<name>F2VQV4_EPICO</name>
<feature type="compositionally biased region" description="Low complexity" evidence="1">
    <location>
        <begin position="1"/>
        <end position="13"/>
    </location>
</feature>
<feature type="compositionally biased region" description="Basic and acidic residues" evidence="1">
    <location>
        <begin position="163"/>
        <end position="175"/>
    </location>
</feature>
<dbReference type="AlphaFoldDB" id="F2VQV4"/>
<feature type="non-terminal residue" evidence="3">
    <location>
        <position position="207"/>
    </location>
</feature>
<dbReference type="EMBL" id="GU988677">
    <property type="protein sequence ID" value="AEA39700.1"/>
    <property type="molecule type" value="mRNA"/>
</dbReference>
<dbReference type="PANTHER" id="PTHR47118">
    <property type="entry name" value="CYTOTOXIC AND REGULATORY T-CELL MOLECULE"/>
    <property type="match status" value="1"/>
</dbReference>
<organism evidence="3">
    <name type="scientific">Epinephelus coioides</name>
    <name type="common">Orange-spotted grouper</name>
    <name type="synonym">Epinephelus nebulosus</name>
    <dbReference type="NCBI Taxonomy" id="94232"/>
    <lineage>
        <taxon>Eukaryota</taxon>
        <taxon>Metazoa</taxon>
        <taxon>Chordata</taxon>
        <taxon>Craniata</taxon>
        <taxon>Vertebrata</taxon>
        <taxon>Euteleostomi</taxon>
        <taxon>Actinopterygii</taxon>
        <taxon>Neopterygii</taxon>
        <taxon>Teleostei</taxon>
        <taxon>Neoteleostei</taxon>
        <taxon>Acanthomorphata</taxon>
        <taxon>Eupercaria</taxon>
        <taxon>Perciformes</taxon>
        <taxon>Serranoidei</taxon>
        <taxon>Serranidae</taxon>
        <taxon>Epinephelinae</taxon>
        <taxon>Epinephelini</taxon>
        <taxon>Epinephelus</taxon>
    </lineage>
</organism>
<dbReference type="PANTHER" id="PTHR47118:SF1">
    <property type="entry name" value="CYTOTOXIC AND REGULATORY T-CELL MOLECULE"/>
    <property type="match status" value="1"/>
</dbReference>
<feature type="region of interest" description="Disordered" evidence="1">
    <location>
        <begin position="153"/>
        <end position="184"/>
    </location>
</feature>
<accession>F2VQV4</accession>
<dbReference type="GO" id="GO:0002355">
    <property type="term" value="P:detection of tumor cell"/>
    <property type="evidence" value="ECO:0007669"/>
    <property type="project" value="TreeGrafter"/>
</dbReference>
<dbReference type="GO" id="GO:0008037">
    <property type="term" value="P:cell recognition"/>
    <property type="evidence" value="ECO:0007669"/>
    <property type="project" value="TreeGrafter"/>
</dbReference>
<feature type="non-terminal residue" evidence="3">
    <location>
        <position position="1"/>
    </location>
</feature>
<dbReference type="GO" id="GO:0005886">
    <property type="term" value="C:plasma membrane"/>
    <property type="evidence" value="ECO:0007669"/>
    <property type="project" value="TreeGrafter"/>
</dbReference>